<feature type="transmembrane region" description="Helical" evidence="9">
    <location>
        <begin position="99"/>
        <end position="120"/>
    </location>
</feature>
<proteinExistence type="inferred from homology"/>
<sequence>MNNLGVDSQRRSLAPVPLPVWIVIPAIVGIWALVLPLVGMGNEVPWARIPSIMATSAAQEALWLSVRTCVMATVIDVILGVPIALLLARDWTGVAVVRVLVLLPLSLPPVVAGLALLATFGRRGMVGASLHAAGITIAFSTAAVILAQVYVSLPFFITTLESSLRARSRQLEQTAAALGAGPWRVLTTITLPTVFPALGRGTALAAARCLGEFGATITFAGSLQGVTRTMPLQVYLARETDSGTAMALGLVLVVVGAIVVGFTQSRLSQCPRRRDKSVFVGLNPPAQQPSRQSPVEACLGAASTTGLRPLTVDVCGDRVWGATADHEPAGSAAAAVHVDGQVAIRSWQVRLDVKSGEVVAVMGPNGAGKSTFAGVVTGLLALDRGQVDIGGRVVDAGDGNIVRPERRGVCLLTQDACIFGHMSVLDNVAYGPRCHGLSRRQARKVARIQLAAVGCSHLAGRRGAQLSGGQAALVSLARALAVDPDVLVFDEPTAALDVDAKTLVRDLLRSRLDQTGTTALIITHDVADTMALAERLVVLEHGRVVEDGGVSQLLREPCMAFTAQLAALARFETRTNSQVPESSS</sequence>
<comment type="similarity">
    <text evidence="9">Belongs to the binding-protein-dependent transport system permease family.</text>
</comment>
<feature type="domain" description="ABC transmembrane type-1" evidence="11">
    <location>
        <begin position="62"/>
        <end position="263"/>
    </location>
</feature>
<protein>
    <recommendedName>
        <fullName evidence="14">Molybdate ABC transporter permease subunit</fullName>
    </recommendedName>
</protein>
<dbReference type="GO" id="GO:0005524">
    <property type="term" value="F:ATP binding"/>
    <property type="evidence" value="ECO:0007669"/>
    <property type="project" value="UniProtKB-KW"/>
</dbReference>
<evidence type="ECO:0000256" key="3">
    <source>
        <dbReference type="ARBA" id="ARBA00022505"/>
    </source>
</evidence>
<keyword evidence="6" id="KW-0067">ATP-binding</keyword>
<dbReference type="SMART" id="SM00382">
    <property type="entry name" value="AAA"/>
    <property type="match status" value="1"/>
</dbReference>
<dbReference type="EMBL" id="AP024747">
    <property type="protein sequence ID" value="BCY24573.1"/>
    <property type="molecule type" value="Genomic_DNA"/>
</dbReference>
<accession>A0AAD1KMX7</accession>
<dbReference type="CDD" id="cd06261">
    <property type="entry name" value="TM_PBP2"/>
    <property type="match status" value="1"/>
</dbReference>
<keyword evidence="7 9" id="KW-1133">Transmembrane helix</keyword>
<keyword evidence="3" id="KW-0500">Molybdenum</keyword>
<dbReference type="GO" id="GO:0005886">
    <property type="term" value="C:plasma membrane"/>
    <property type="evidence" value="ECO:0007669"/>
    <property type="project" value="UniProtKB-SubCell"/>
</dbReference>
<dbReference type="InterPro" id="IPR017871">
    <property type="entry name" value="ABC_transporter-like_CS"/>
</dbReference>
<dbReference type="GO" id="GO:0015098">
    <property type="term" value="F:molybdate ion transmembrane transporter activity"/>
    <property type="evidence" value="ECO:0007669"/>
    <property type="project" value="InterPro"/>
</dbReference>
<keyword evidence="8 9" id="KW-0472">Membrane</keyword>
<organism evidence="12 13">
    <name type="scientific">Cutibacterium modestum</name>
    <dbReference type="NCBI Taxonomy" id="2559073"/>
    <lineage>
        <taxon>Bacteria</taxon>
        <taxon>Bacillati</taxon>
        <taxon>Actinomycetota</taxon>
        <taxon>Actinomycetes</taxon>
        <taxon>Propionibacteriales</taxon>
        <taxon>Propionibacteriaceae</taxon>
        <taxon>Cutibacterium</taxon>
    </lineage>
</organism>
<dbReference type="PROSITE" id="PS50928">
    <property type="entry name" value="ABC_TM1"/>
    <property type="match status" value="1"/>
</dbReference>
<gene>
    <name evidence="12" type="ORF">KB1_05630</name>
</gene>
<dbReference type="Pfam" id="PF00528">
    <property type="entry name" value="BPD_transp_1"/>
    <property type="match status" value="1"/>
</dbReference>
<keyword evidence="4 9" id="KW-0812">Transmembrane</keyword>
<keyword evidence="5" id="KW-0547">Nucleotide-binding</keyword>
<evidence type="ECO:0000259" key="10">
    <source>
        <dbReference type="PROSITE" id="PS50893"/>
    </source>
</evidence>
<dbReference type="Gene3D" id="1.10.3720.10">
    <property type="entry name" value="MetI-like"/>
    <property type="match status" value="1"/>
</dbReference>
<name>A0AAD1KMX7_9ACTN</name>
<feature type="transmembrane region" description="Helical" evidence="9">
    <location>
        <begin position="245"/>
        <end position="263"/>
    </location>
</feature>
<evidence type="ECO:0000313" key="12">
    <source>
        <dbReference type="EMBL" id="BCY24573.1"/>
    </source>
</evidence>
<reference evidence="12" key="1">
    <citation type="submission" date="2021-06" db="EMBL/GenBank/DDBJ databases">
        <title>Genome sequence of Cutibacterium modestum strain KB17-24694.</title>
        <authorList>
            <person name="Dekio I."/>
            <person name="Asahina A."/>
            <person name="Nishida M."/>
        </authorList>
    </citation>
    <scope>NUCLEOTIDE SEQUENCE</scope>
    <source>
        <strain evidence="12">KB17-24694</strain>
    </source>
</reference>
<dbReference type="InterPro" id="IPR035906">
    <property type="entry name" value="MetI-like_sf"/>
</dbReference>
<dbReference type="InterPro" id="IPR050093">
    <property type="entry name" value="ABC_SmlMolc_Importer"/>
</dbReference>
<dbReference type="GO" id="GO:0016887">
    <property type="term" value="F:ATP hydrolysis activity"/>
    <property type="evidence" value="ECO:0007669"/>
    <property type="project" value="InterPro"/>
</dbReference>
<dbReference type="InterPro" id="IPR003593">
    <property type="entry name" value="AAA+_ATPase"/>
</dbReference>
<dbReference type="InterPro" id="IPR003439">
    <property type="entry name" value="ABC_transporter-like_ATP-bd"/>
</dbReference>
<evidence type="ECO:0000313" key="13">
    <source>
        <dbReference type="Proteomes" id="UP000825072"/>
    </source>
</evidence>
<evidence type="ECO:0000256" key="6">
    <source>
        <dbReference type="ARBA" id="ARBA00022840"/>
    </source>
</evidence>
<dbReference type="Gene3D" id="3.40.50.300">
    <property type="entry name" value="P-loop containing nucleotide triphosphate hydrolases"/>
    <property type="match status" value="1"/>
</dbReference>
<evidence type="ECO:0000256" key="4">
    <source>
        <dbReference type="ARBA" id="ARBA00022692"/>
    </source>
</evidence>
<feature type="transmembrane region" description="Helical" evidence="9">
    <location>
        <begin position="132"/>
        <end position="157"/>
    </location>
</feature>
<evidence type="ECO:0000256" key="8">
    <source>
        <dbReference type="ARBA" id="ARBA00023136"/>
    </source>
</evidence>
<feature type="transmembrane region" description="Helical" evidence="9">
    <location>
        <begin position="20"/>
        <end position="40"/>
    </location>
</feature>
<dbReference type="PANTHER" id="PTHR42781:SF4">
    <property type="entry name" value="SPERMIDINE_PUTRESCINE IMPORT ATP-BINDING PROTEIN POTA"/>
    <property type="match status" value="1"/>
</dbReference>
<feature type="transmembrane region" description="Helical" evidence="9">
    <location>
        <begin position="61"/>
        <end position="87"/>
    </location>
</feature>
<evidence type="ECO:0000256" key="9">
    <source>
        <dbReference type="RuleBase" id="RU363032"/>
    </source>
</evidence>
<dbReference type="SUPFAM" id="SSF52540">
    <property type="entry name" value="P-loop containing nucleoside triphosphate hydrolases"/>
    <property type="match status" value="1"/>
</dbReference>
<dbReference type="PROSITE" id="PS00211">
    <property type="entry name" value="ABC_TRANSPORTER_1"/>
    <property type="match status" value="1"/>
</dbReference>
<evidence type="ECO:0000256" key="2">
    <source>
        <dbReference type="ARBA" id="ARBA00022448"/>
    </source>
</evidence>
<dbReference type="Pfam" id="PF00005">
    <property type="entry name" value="ABC_tran"/>
    <property type="match status" value="1"/>
</dbReference>
<comment type="subcellular location">
    <subcellularLocation>
        <location evidence="9">Cell membrane</location>
        <topology evidence="9">Multi-pass membrane protein</topology>
    </subcellularLocation>
    <subcellularLocation>
        <location evidence="1">Membrane</location>
        <topology evidence="1">Multi-pass membrane protein</topology>
    </subcellularLocation>
</comment>
<dbReference type="PANTHER" id="PTHR42781">
    <property type="entry name" value="SPERMIDINE/PUTRESCINE IMPORT ATP-BINDING PROTEIN POTA"/>
    <property type="match status" value="1"/>
</dbReference>
<dbReference type="SUPFAM" id="SSF161098">
    <property type="entry name" value="MetI-like"/>
    <property type="match status" value="1"/>
</dbReference>
<evidence type="ECO:0000256" key="1">
    <source>
        <dbReference type="ARBA" id="ARBA00004141"/>
    </source>
</evidence>
<dbReference type="RefSeq" id="WP_002526902.1">
    <property type="nucleotide sequence ID" value="NZ_AP024747.1"/>
</dbReference>
<dbReference type="InterPro" id="IPR027417">
    <property type="entry name" value="P-loop_NTPase"/>
</dbReference>
<evidence type="ECO:0000256" key="7">
    <source>
        <dbReference type="ARBA" id="ARBA00022989"/>
    </source>
</evidence>
<dbReference type="Proteomes" id="UP000825072">
    <property type="component" value="Chromosome 1"/>
</dbReference>
<evidence type="ECO:0000259" key="11">
    <source>
        <dbReference type="PROSITE" id="PS50928"/>
    </source>
</evidence>
<dbReference type="InterPro" id="IPR000515">
    <property type="entry name" value="MetI-like"/>
</dbReference>
<evidence type="ECO:0008006" key="14">
    <source>
        <dbReference type="Google" id="ProtNLM"/>
    </source>
</evidence>
<evidence type="ECO:0000256" key="5">
    <source>
        <dbReference type="ARBA" id="ARBA00022741"/>
    </source>
</evidence>
<dbReference type="GeneID" id="92879899"/>
<dbReference type="PROSITE" id="PS50893">
    <property type="entry name" value="ABC_TRANSPORTER_2"/>
    <property type="match status" value="1"/>
</dbReference>
<dbReference type="AlphaFoldDB" id="A0AAD1KMX7"/>
<feature type="domain" description="ABC transporter" evidence="10">
    <location>
        <begin position="331"/>
        <end position="566"/>
    </location>
</feature>
<dbReference type="NCBIfam" id="TIGR02141">
    <property type="entry name" value="modB_ABC"/>
    <property type="match status" value="1"/>
</dbReference>
<dbReference type="InterPro" id="IPR011867">
    <property type="entry name" value="ModB_ABC"/>
</dbReference>
<keyword evidence="2 9" id="KW-0813">Transport</keyword>